<keyword evidence="4" id="KW-1185">Reference proteome</keyword>
<reference evidence="3 4" key="1">
    <citation type="journal article" date="2019" name="Nat. Ecol. Evol.">
        <title>Megaphylogeny resolves global patterns of mushroom evolution.</title>
        <authorList>
            <person name="Varga T."/>
            <person name="Krizsan K."/>
            <person name="Foldi C."/>
            <person name="Dima B."/>
            <person name="Sanchez-Garcia M."/>
            <person name="Sanchez-Ramirez S."/>
            <person name="Szollosi G.J."/>
            <person name="Szarkandi J.G."/>
            <person name="Papp V."/>
            <person name="Albert L."/>
            <person name="Andreopoulos W."/>
            <person name="Angelini C."/>
            <person name="Antonin V."/>
            <person name="Barry K.W."/>
            <person name="Bougher N.L."/>
            <person name="Buchanan P."/>
            <person name="Buyck B."/>
            <person name="Bense V."/>
            <person name="Catcheside P."/>
            <person name="Chovatia M."/>
            <person name="Cooper J."/>
            <person name="Damon W."/>
            <person name="Desjardin D."/>
            <person name="Finy P."/>
            <person name="Geml J."/>
            <person name="Haridas S."/>
            <person name="Hughes K."/>
            <person name="Justo A."/>
            <person name="Karasinski D."/>
            <person name="Kautmanova I."/>
            <person name="Kiss B."/>
            <person name="Kocsube S."/>
            <person name="Kotiranta H."/>
            <person name="LaButti K.M."/>
            <person name="Lechner B.E."/>
            <person name="Liimatainen K."/>
            <person name="Lipzen A."/>
            <person name="Lukacs Z."/>
            <person name="Mihaltcheva S."/>
            <person name="Morgado L.N."/>
            <person name="Niskanen T."/>
            <person name="Noordeloos M.E."/>
            <person name="Ohm R.A."/>
            <person name="Ortiz-Santana B."/>
            <person name="Ovrebo C."/>
            <person name="Racz N."/>
            <person name="Riley R."/>
            <person name="Savchenko A."/>
            <person name="Shiryaev A."/>
            <person name="Soop K."/>
            <person name="Spirin V."/>
            <person name="Szebenyi C."/>
            <person name="Tomsovsky M."/>
            <person name="Tulloss R.E."/>
            <person name="Uehling J."/>
            <person name="Grigoriev I.V."/>
            <person name="Vagvolgyi C."/>
            <person name="Papp T."/>
            <person name="Martin F.M."/>
            <person name="Miettinen O."/>
            <person name="Hibbett D.S."/>
            <person name="Nagy L.G."/>
        </authorList>
    </citation>
    <scope>NUCLEOTIDE SEQUENCE [LARGE SCALE GENOMIC DNA]</scope>
    <source>
        <strain evidence="3 4">CBS 166.37</strain>
    </source>
</reference>
<dbReference type="EMBL" id="ML213601">
    <property type="protein sequence ID" value="TFK39003.1"/>
    <property type="molecule type" value="Genomic_DNA"/>
</dbReference>
<feature type="compositionally biased region" description="Low complexity" evidence="2">
    <location>
        <begin position="89"/>
        <end position="109"/>
    </location>
</feature>
<evidence type="ECO:0000256" key="1">
    <source>
        <dbReference type="SAM" id="Coils"/>
    </source>
</evidence>
<proteinExistence type="predicted"/>
<feature type="coiled-coil region" evidence="1">
    <location>
        <begin position="157"/>
        <end position="191"/>
    </location>
</feature>
<keyword evidence="1" id="KW-0175">Coiled coil</keyword>
<sequence>MIALLSVNSEGRIRSSLFGLKDTVKRTVVPLSPVMASLDKTLGELREQQILNDIASLTNQSNKKKKKKKGPSTADLVVPLVASETSAIVESSPNTSETSPPVTSLSPPTDAIPSHTEIWRQLDGLKDIVAQHGQTISHLRCENVKLQETIEKHGQTISHLRCENVKLQETIEKHELTISHLKSQISELEQAGAGVMDTLLNEHMSLTRIRHRVLLDNARELLARLCHYTSWSAWKDSQDRVAMFNEARTILANETQALPRVTAEWVTVGKNTTALDMLIRKGGTRERGNKVAHVSSTKDIAQSLIELKEGSAVRTALSDIYRAVYEGSIPKSFFETDD</sequence>
<feature type="region of interest" description="Disordered" evidence="2">
    <location>
        <begin position="87"/>
        <end position="110"/>
    </location>
</feature>
<evidence type="ECO:0000256" key="2">
    <source>
        <dbReference type="SAM" id="MobiDB-lite"/>
    </source>
</evidence>
<protein>
    <submittedName>
        <fullName evidence="3">Uncharacterized protein</fullName>
    </submittedName>
</protein>
<evidence type="ECO:0000313" key="4">
    <source>
        <dbReference type="Proteomes" id="UP000308652"/>
    </source>
</evidence>
<name>A0A5C3M2N5_9AGAR</name>
<accession>A0A5C3M2N5</accession>
<organism evidence="3 4">
    <name type="scientific">Crucibulum laeve</name>
    <dbReference type="NCBI Taxonomy" id="68775"/>
    <lineage>
        <taxon>Eukaryota</taxon>
        <taxon>Fungi</taxon>
        <taxon>Dikarya</taxon>
        <taxon>Basidiomycota</taxon>
        <taxon>Agaricomycotina</taxon>
        <taxon>Agaricomycetes</taxon>
        <taxon>Agaricomycetidae</taxon>
        <taxon>Agaricales</taxon>
        <taxon>Agaricineae</taxon>
        <taxon>Nidulariaceae</taxon>
        <taxon>Crucibulum</taxon>
    </lineage>
</organism>
<dbReference type="AlphaFoldDB" id="A0A5C3M2N5"/>
<gene>
    <name evidence="3" type="ORF">BDQ12DRAFT_682844</name>
</gene>
<dbReference type="Proteomes" id="UP000308652">
    <property type="component" value="Unassembled WGS sequence"/>
</dbReference>
<evidence type="ECO:0000313" key="3">
    <source>
        <dbReference type="EMBL" id="TFK39003.1"/>
    </source>
</evidence>